<sequence length="111" mass="12407">MVMNGEDFNNTFDNFPHYLSESIKQVLITSTYIHLWRPDFAIFANDLHSVSPRILLLGPTGSQIYQEALVKALARHFGARLLVFDSGSFPNDGLAEHEGRSKSLGKGNLPF</sequence>
<keyword evidence="4" id="KW-1185">Reference proteome</keyword>
<proteinExistence type="predicted"/>
<reference evidence="3" key="1">
    <citation type="submission" date="2021-08" db="EMBL/GenBank/DDBJ databases">
        <title>WGS assembly of Ceratopteris richardii.</title>
        <authorList>
            <person name="Marchant D.B."/>
            <person name="Chen G."/>
            <person name="Jenkins J."/>
            <person name="Shu S."/>
            <person name="Leebens-Mack J."/>
            <person name="Grimwood J."/>
            <person name="Schmutz J."/>
            <person name="Soltis P."/>
            <person name="Soltis D."/>
            <person name="Chen Z.-H."/>
        </authorList>
    </citation>
    <scope>NUCLEOTIDE SEQUENCE</scope>
    <source>
        <strain evidence="3">Whitten #5841</strain>
        <tissue evidence="3">Leaf</tissue>
    </source>
</reference>
<dbReference type="GO" id="GO:0005524">
    <property type="term" value="F:ATP binding"/>
    <property type="evidence" value="ECO:0007669"/>
    <property type="project" value="UniProtKB-KW"/>
</dbReference>
<dbReference type="PANTHER" id="PTHR45644:SF39">
    <property type="entry name" value="AAA-TYPE ATPASE FAMILY PROTEIN-RELATED"/>
    <property type="match status" value="1"/>
</dbReference>
<evidence type="ECO:0000313" key="3">
    <source>
        <dbReference type="EMBL" id="KAH7434355.1"/>
    </source>
</evidence>
<comment type="caution">
    <text evidence="3">The sequence shown here is derived from an EMBL/GenBank/DDBJ whole genome shotgun (WGS) entry which is preliminary data.</text>
</comment>
<evidence type="ECO:0000256" key="1">
    <source>
        <dbReference type="ARBA" id="ARBA00022741"/>
    </source>
</evidence>
<gene>
    <name evidence="3" type="ORF">KP509_06G014000</name>
</gene>
<protein>
    <submittedName>
        <fullName evidence="3">Uncharacterized protein</fullName>
    </submittedName>
</protein>
<organism evidence="3 4">
    <name type="scientific">Ceratopteris richardii</name>
    <name type="common">Triangle waterfern</name>
    <dbReference type="NCBI Taxonomy" id="49495"/>
    <lineage>
        <taxon>Eukaryota</taxon>
        <taxon>Viridiplantae</taxon>
        <taxon>Streptophyta</taxon>
        <taxon>Embryophyta</taxon>
        <taxon>Tracheophyta</taxon>
        <taxon>Polypodiopsida</taxon>
        <taxon>Polypodiidae</taxon>
        <taxon>Polypodiales</taxon>
        <taxon>Pteridineae</taxon>
        <taxon>Pteridaceae</taxon>
        <taxon>Parkerioideae</taxon>
        <taxon>Ceratopteris</taxon>
    </lineage>
</organism>
<dbReference type="EMBL" id="CM035411">
    <property type="protein sequence ID" value="KAH7434355.1"/>
    <property type="molecule type" value="Genomic_DNA"/>
</dbReference>
<keyword evidence="2" id="KW-0067">ATP-binding</keyword>
<keyword evidence="1" id="KW-0547">Nucleotide-binding</keyword>
<dbReference type="GO" id="GO:0005741">
    <property type="term" value="C:mitochondrial outer membrane"/>
    <property type="evidence" value="ECO:0007669"/>
    <property type="project" value="TreeGrafter"/>
</dbReference>
<accession>A0A8T2ULH0</accession>
<name>A0A8T2ULH0_CERRI</name>
<dbReference type="OrthoDB" id="1737270at2759"/>
<dbReference type="PANTHER" id="PTHR45644">
    <property type="entry name" value="AAA ATPASE, PUTATIVE (AFU_ORTHOLOGUE AFUA_2G12920)-RELATED-RELATED"/>
    <property type="match status" value="1"/>
</dbReference>
<evidence type="ECO:0000313" key="4">
    <source>
        <dbReference type="Proteomes" id="UP000825935"/>
    </source>
</evidence>
<evidence type="ECO:0000256" key="2">
    <source>
        <dbReference type="ARBA" id="ARBA00022840"/>
    </source>
</evidence>
<dbReference type="InterPro" id="IPR051701">
    <property type="entry name" value="Mito_OM_Translocase_MSP1"/>
</dbReference>
<dbReference type="Proteomes" id="UP000825935">
    <property type="component" value="Chromosome 6"/>
</dbReference>
<dbReference type="OMA" id="DNFPHYL"/>
<dbReference type="AlphaFoldDB" id="A0A8T2ULH0"/>